<dbReference type="InterPro" id="IPR027417">
    <property type="entry name" value="P-loop_NTPase"/>
</dbReference>
<dbReference type="InterPro" id="IPR020590">
    <property type="entry name" value="Guanylate_kinase_CS"/>
</dbReference>
<evidence type="ECO:0000313" key="3">
    <source>
        <dbReference type="Proteomes" id="UP000462363"/>
    </source>
</evidence>
<evidence type="ECO:0000259" key="1">
    <source>
        <dbReference type="PROSITE" id="PS50052"/>
    </source>
</evidence>
<keyword evidence="2" id="KW-0808">Transferase</keyword>
<keyword evidence="2" id="KW-0418">Kinase</keyword>
<dbReference type="Pfam" id="PF00625">
    <property type="entry name" value="Guanylate_kin"/>
    <property type="match status" value="1"/>
</dbReference>
<dbReference type="GeneID" id="62695235"/>
<comment type="caution">
    <text evidence="2">The sequence shown here is derived from an EMBL/GenBank/DDBJ whole genome shotgun (WGS) entry which is preliminary data.</text>
</comment>
<dbReference type="PROSITE" id="PS00856">
    <property type="entry name" value="GUANYLATE_KINASE_1"/>
    <property type="match status" value="1"/>
</dbReference>
<name>A0A844FCN4_CLOSV</name>
<accession>A0A844FCN4</accession>
<organism evidence="2 3">
    <name type="scientific">Clostridium scindens (strain JCM 10418 / VPI 12708)</name>
    <dbReference type="NCBI Taxonomy" id="29347"/>
    <lineage>
        <taxon>Bacteria</taxon>
        <taxon>Bacillati</taxon>
        <taxon>Bacillota</taxon>
        <taxon>Clostridia</taxon>
        <taxon>Lachnospirales</taxon>
        <taxon>Lachnospiraceae</taxon>
    </lineage>
</organism>
<dbReference type="Proteomes" id="UP000462363">
    <property type="component" value="Unassembled WGS sequence"/>
</dbReference>
<reference evidence="2 3" key="1">
    <citation type="submission" date="2019-08" db="EMBL/GenBank/DDBJ databases">
        <title>In-depth cultivation of the pig gut microbiome towards novel bacterial diversity and tailored functional studies.</title>
        <authorList>
            <person name="Wylensek D."/>
            <person name="Hitch T.C.A."/>
            <person name="Clavel T."/>
        </authorList>
    </citation>
    <scope>NUCLEOTIDE SEQUENCE [LARGE SCALE GENOMIC DNA]</scope>
    <source>
        <strain evidence="2 3">BL-389-WT-3D</strain>
    </source>
</reference>
<feature type="domain" description="Guanylate kinase-like" evidence="1">
    <location>
        <begin position="2"/>
        <end position="191"/>
    </location>
</feature>
<dbReference type="AlphaFoldDB" id="A0A844FCN4"/>
<dbReference type="InterPro" id="IPR008144">
    <property type="entry name" value="Guanylate_kin-like_dom"/>
</dbReference>
<dbReference type="EMBL" id="VUMB01000021">
    <property type="protein sequence ID" value="MSS40844.1"/>
    <property type="molecule type" value="Genomic_DNA"/>
</dbReference>
<dbReference type="SUPFAM" id="SSF52540">
    <property type="entry name" value="P-loop containing nucleoside triphosphate hydrolases"/>
    <property type="match status" value="1"/>
</dbReference>
<dbReference type="InterPro" id="IPR008145">
    <property type="entry name" value="GK/Ca_channel_bsu"/>
</dbReference>
<proteinExistence type="predicted"/>
<protein>
    <submittedName>
        <fullName evidence="2">Guanylate kinase</fullName>
    </submittedName>
</protein>
<dbReference type="GO" id="GO:0016301">
    <property type="term" value="F:kinase activity"/>
    <property type="evidence" value="ECO:0007669"/>
    <property type="project" value="UniProtKB-KW"/>
</dbReference>
<dbReference type="SMART" id="SM00072">
    <property type="entry name" value="GuKc"/>
    <property type="match status" value="1"/>
</dbReference>
<gene>
    <name evidence="2" type="ORF">FYJ37_10920</name>
</gene>
<sequence length="195" mass="22687">MGKIYYMMGKSSSGKDTLFKEVKKALPWLQTITLYTTRPIREGERDGVEYFFVSEDTLNAYENQGKVIEQRAYDTVHGIWKYATVDDGQINLDTSDYLVIGTLQSYERMQKFYGPDKLAPIYIEVEDGERLARALAREREQETPKYAELCRRFLADTKDFAEENLKSLGIQKRFVNDNRTRCLEEIIGEIRHGNV</sequence>
<dbReference type="Gene3D" id="3.40.50.300">
    <property type="entry name" value="P-loop containing nucleotide triphosphate hydrolases"/>
    <property type="match status" value="1"/>
</dbReference>
<evidence type="ECO:0000313" key="2">
    <source>
        <dbReference type="EMBL" id="MSS40844.1"/>
    </source>
</evidence>
<dbReference type="RefSeq" id="WP_004607646.1">
    <property type="nucleotide sequence ID" value="NZ_AP025569.1"/>
</dbReference>
<dbReference type="PROSITE" id="PS50052">
    <property type="entry name" value="GUANYLATE_KINASE_2"/>
    <property type="match status" value="1"/>
</dbReference>